<comment type="pathway">
    <text evidence="3 15">Glycan metabolism; bacterial cellulose biosynthesis.</text>
</comment>
<protein>
    <recommendedName>
        <fullName evidence="6 15">Cyclic di-GMP-binding protein</fullName>
    </recommendedName>
    <alternativeName>
        <fullName evidence="14 15">Cellulose synthase regulatory subunit</fullName>
    </alternativeName>
</protein>
<dbReference type="InterPro" id="IPR003920">
    <property type="entry name" value="Cell_synth_B"/>
</dbReference>
<evidence type="ECO:0000256" key="16">
    <source>
        <dbReference type="SAM" id="MobiDB-lite"/>
    </source>
</evidence>
<dbReference type="EMBL" id="LS483470">
    <property type="protein sequence ID" value="SQI34408.1"/>
    <property type="molecule type" value="Genomic_DNA"/>
</dbReference>
<dbReference type="InterPro" id="IPR018513">
    <property type="entry name" value="Cell_synthase_bac"/>
</dbReference>
<keyword evidence="7 15" id="KW-1003">Cell membrane</keyword>
<keyword evidence="8 15" id="KW-0997">Cell inner membrane</keyword>
<dbReference type="Proteomes" id="UP000249005">
    <property type="component" value="Chromosome 1"/>
</dbReference>
<dbReference type="GO" id="GO:0005886">
    <property type="term" value="C:plasma membrane"/>
    <property type="evidence" value="ECO:0007669"/>
    <property type="project" value="UniProtKB-SubCell"/>
</dbReference>
<name>A0A2X4UFS7_9GAMM</name>
<evidence type="ECO:0000256" key="14">
    <source>
        <dbReference type="ARBA" id="ARBA00033444"/>
    </source>
</evidence>
<evidence type="ECO:0000256" key="6">
    <source>
        <dbReference type="ARBA" id="ARBA00021844"/>
    </source>
</evidence>
<evidence type="ECO:0000256" key="10">
    <source>
        <dbReference type="ARBA" id="ARBA00022692"/>
    </source>
</evidence>
<evidence type="ECO:0000256" key="5">
    <source>
        <dbReference type="ARBA" id="ARBA00011437"/>
    </source>
</evidence>
<feature type="transmembrane region" description="Helical" evidence="15">
    <location>
        <begin position="744"/>
        <end position="762"/>
    </location>
</feature>
<evidence type="ECO:0000256" key="8">
    <source>
        <dbReference type="ARBA" id="ARBA00022519"/>
    </source>
</evidence>
<evidence type="ECO:0000256" key="7">
    <source>
        <dbReference type="ARBA" id="ARBA00022475"/>
    </source>
</evidence>
<keyword evidence="13 15" id="KW-0472">Membrane</keyword>
<evidence type="ECO:0000256" key="15">
    <source>
        <dbReference type="RuleBase" id="RU365021"/>
    </source>
</evidence>
<sequence>MKIEKLTVKRSSLKGRQLLGMAMLSLAGAVYAAPTDMPTTPVAQSEEAVVAPEAVAGVTNDRSQAPVRNDTLSFKTLAPEGSMVLRGIQNTSQMTFTVRSDEVVSQAVLNLDYTVSPALLPLVSHIKIYLNDELMGIVPVNQESPGKRGTMTLPLNAQFISDFNRLRLELVGHYKDVCEDPTHSSIWIDISKGSSVALTYQKLAVNNDLSRFPEPFYDSRDFRPLTLPIVFGAEPDIEQQQAAAILTSWFGTRAQWRGQNFPVLFNQLPESNAVVFATNDRRPDFLKDYPAVSAPTVEMISHPDNPYVKLLLVLGRDDKDLLLAAQGIAQGEPLFRGQSVTIDDVKQLAPRKPYDAPNWVNTDRPVRLGELTSYAEQLSVSGGRLSPIDLDMRLPPDLFLLRSQGVTLDLKYRYTPPAFVDDSRLNVSLNGRFLQAFPLKPYEDKSLQVMHIPVIQGLLNTGEEVFIPAFQLGGNNRLRFDFDFVSNIGASTVDVCRTMTPVKHEATIDDNSTVDFSGYRHYLAMPELKAFSQSGFPFSRMADLSDTLIVMPEKPSASQLTLLYNVLGQMGSEIGYPALGMTMTNSPDAKQYADKDVLLIGALPKSIEPEKSAEILIDRVKSQLNRPERNRLDIRADDINKKPTEPTPQASASVSSEGAIGAVTGFQSPYNEQRSVVALMASGESGYQLLDDAWRDSGKRAAMVGSLAIVRDSGVNSLRVGDTYYVGYLPWWDKLWYRLSNHPILMAVGAALSVILIAIMLWRGLRIISRRRLSGSEK</sequence>
<keyword evidence="18" id="KW-1185">Reference proteome</keyword>
<dbReference type="Gene3D" id="2.60.120.260">
    <property type="entry name" value="Galactose-binding domain-like"/>
    <property type="match status" value="2"/>
</dbReference>
<comment type="subunit">
    <text evidence="5 15">Tightly associated with the cellulose synthase catalytic subunit.</text>
</comment>
<dbReference type="PANTHER" id="PTHR39083">
    <property type="entry name" value="CYCLIC DI-GMP-BINDING PROTEIN"/>
    <property type="match status" value="1"/>
</dbReference>
<dbReference type="PANTHER" id="PTHR39083:SF1">
    <property type="entry name" value="CYCLIC DI-GMP-BINDING PROTEIN"/>
    <property type="match status" value="1"/>
</dbReference>
<keyword evidence="9 15" id="KW-0973">c-di-GMP</keyword>
<dbReference type="PRINTS" id="PR01440">
    <property type="entry name" value="CELLSNTHASEB"/>
</dbReference>
<dbReference type="GO" id="GO:0030244">
    <property type="term" value="P:cellulose biosynthetic process"/>
    <property type="evidence" value="ECO:0007669"/>
    <property type="project" value="UniProtKB-KW"/>
</dbReference>
<dbReference type="UniPathway" id="UPA00694"/>
<reference evidence="17 18" key="1">
    <citation type="submission" date="2018-06" db="EMBL/GenBank/DDBJ databases">
        <authorList>
            <consortium name="Pathogen Informatics"/>
            <person name="Doyle S."/>
        </authorList>
    </citation>
    <scope>NUCLEOTIDE SEQUENCE [LARGE SCALE GENOMIC DNA]</scope>
    <source>
        <strain evidence="17 18">NCTC12151</strain>
    </source>
</reference>
<feature type="region of interest" description="Disordered" evidence="16">
    <location>
        <begin position="628"/>
        <end position="656"/>
    </location>
</feature>
<evidence type="ECO:0000256" key="3">
    <source>
        <dbReference type="ARBA" id="ARBA00005186"/>
    </source>
</evidence>
<organism evidence="17 18">
    <name type="scientific">Leminorella richardii</name>
    <dbReference type="NCBI Taxonomy" id="158841"/>
    <lineage>
        <taxon>Bacteria</taxon>
        <taxon>Pseudomonadati</taxon>
        <taxon>Pseudomonadota</taxon>
        <taxon>Gammaproteobacteria</taxon>
        <taxon>Enterobacterales</taxon>
        <taxon>Budviciaceae</taxon>
        <taxon>Leminorella</taxon>
    </lineage>
</organism>
<evidence type="ECO:0000256" key="11">
    <source>
        <dbReference type="ARBA" id="ARBA00022916"/>
    </source>
</evidence>
<accession>A0A2X4UFS7</accession>
<dbReference type="NCBIfam" id="NF008325">
    <property type="entry name" value="PRK11114.1-3"/>
    <property type="match status" value="1"/>
</dbReference>
<evidence type="ECO:0000256" key="9">
    <source>
        <dbReference type="ARBA" id="ARBA00022636"/>
    </source>
</evidence>
<evidence type="ECO:0000256" key="12">
    <source>
        <dbReference type="ARBA" id="ARBA00022989"/>
    </source>
</evidence>
<keyword evidence="15" id="KW-0732">Signal</keyword>
<comment type="similarity">
    <text evidence="4 15">Belongs to the AcsB/BcsB family.</text>
</comment>
<evidence type="ECO:0000313" key="17">
    <source>
        <dbReference type="EMBL" id="SQI34408.1"/>
    </source>
</evidence>
<comment type="function">
    <text evidence="1 15">Binds the cellulose synthase activator, bis-(3'-5') cyclic diguanylic acid (c-di-GMP).</text>
</comment>
<feature type="chain" id="PRO_5015798126" description="Cyclic di-GMP-binding protein" evidence="15">
    <location>
        <begin position="33"/>
        <end position="778"/>
    </location>
</feature>
<dbReference type="AlphaFoldDB" id="A0A2X4UFS7"/>
<feature type="signal peptide" evidence="15">
    <location>
        <begin position="1"/>
        <end position="32"/>
    </location>
</feature>
<keyword evidence="10 15" id="KW-0812">Transmembrane</keyword>
<evidence type="ECO:0000256" key="1">
    <source>
        <dbReference type="ARBA" id="ARBA00002057"/>
    </source>
</evidence>
<evidence type="ECO:0000256" key="4">
    <source>
        <dbReference type="ARBA" id="ARBA00010714"/>
    </source>
</evidence>
<gene>
    <name evidence="17" type="primary">bcsB</name>
    <name evidence="17" type="ORF">NCTC12151_00167</name>
</gene>
<evidence type="ECO:0000256" key="13">
    <source>
        <dbReference type="ARBA" id="ARBA00023136"/>
    </source>
</evidence>
<dbReference type="KEGG" id="lri:NCTC12151_00167"/>
<dbReference type="OrthoDB" id="9806702at2"/>
<dbReference type="NCBIfam" id="NF008323">
    <property type="entry name" value="PRK11114.1-1"/>
    <property type="match status" value="1"/>
</dbReference>
<dbReference type="Pfam" id="PF03170">
    <property type="entry name" value="BcsB"/>
    <property type="match status" value="1"/>
</dbReference>
<evidence type="ECO:0000313" key="18">
    <source>
        <dbReference type="Proteomes" id="UP000249005"/>
    </source>
</evidence>
<dbReference type="GO" id="GO:0006011">
    <property type="term" value="P:UDP-alpha-D-glucose metabolic process"/>
    <property type="evidence" value="ECO:0007669"/>
    <property type="project" value="InterPro"/>
</dbReference>
<keyword evidence="12 15" id="KW-1133">Transmembrane helix</keyword>
<proteinExistence type="inferred from homology"/>
<feature type="compositionally biased region" description="Basic and acidic residues" evidence="16">
    <location>
        <begin position="628"/>
        <end position="644"/>
    </location>
</feature>
<evidence type="ECO:0000256" key="2">
    <source>
        <dbReference type="ARBA" id="ARBA00004377"/>
    </source>
</evidence>
<keyword evidence="11 15" id="KW-0135">Cellulose biosynthesis</keyword>
<feature type="compositionally biased region" description="Polar residues" evidence="16">
    <location>
        <begin position="647"/>
        <end position="656"/>
    </location>
</feature>
<comment type="subcellular location">
    <subcellularLocation>
        <location evidence="2">Cell inner membrane</location>
        <topology evidence="2">Single-pass membrane protein</topology>
    </subcellularLocation>
</comment>